<dbReference type="FunFam" id="3.20.20.30:FF:000002">
    <property type="entry name" value="LLM class flavin-dependent oxidoreductase"/>
    <property type="match status" value="1"/>
</dbReference>
<dbReference type="KEGG" id="psty:BFS30_13385"/>
<evidence type="ECO:0000313" key="4">
    <source>
        <dbReference type="EMBL" id="AOM78081.1"/>
    </source>
</evidence>
<evidence type="ECO:0000313" key="5">
    <source>
        <dbReference type="Proteomes" id="UP000094313"/>
    </source>
</evidence>
<evidence type="ECO:0000256" key="2">
    <source>
        <dbReference type="ARBA" id="ARBA00074555"/>
    </source>
</evidence>
<dbReference type="PANTHER" id="PTHR30137:SF6">
    <property type="entry name" value="LUCIFERASE-LIKE MONOOXYGENASE"/>
    <property type="match status" value="1"/>
</dbReference>
<evidence type="ECO:0000259" key="3">
    <source>
        <dbReference type="Pfam" id="PF00296"/>
    </source>
</evidence>
<dbReference type="AlphaFoldDB" id="A0A1D7QHD6"/>
<dbReference type="GO" id="GO:0005829">
    <property type="term" value="C:cytosol"/>
    <property type="evidence" value="ECO:0007669"/>
    <property type="project" value="TreeGrafter"/>
</dbReference>
<keyword evidence="5" id="KW-1185">Reference proteome</keyword>
<dbReference type="EMBL" id="CP017141">
    <property type="protein sequence ID" value="AOM78081.1"/>
    <property type="molecule type" value="Genomic_DNA"/>
</dbReference>
<sequence length="335" mass="36598">MKKLLTSIPFSVLDLATVIAGKTPADTFKNSLNLAQHAEEWGYNRYWLAEHHNMISVASSATSVVIGHIAAGTKSIRVGSGGIMLPNHSPLVIAEQFGTLESLFPGRIDLGLGRAPGTDQLTAMAIRGERMNAANSFPQDVLKLQAYFSAENSTSSVRAIPGEGLDIPIWILGSSTDSARLAAALGLPYAFASHFAPAQFLTAINIYRQNFKPSDHLKEPYVLACVNVVAAETDAEANKLVTSLYQLFRGIVTGKRSLLQPPVETMDGIWTEYEEEQAGQMLACTFTGNKETLSHDLQQFLDQTQVDELMVTSHIFDHQARLRSYQILSEVFKGI</sequence>
<evidence type="ECO:0000256" key="1">
    <source>
        <dbReference type="ARBA" id="ARBA00007789"/>
    </source>
</evidence>
<feature type="domain" description="Luciferase-like" evidence="3">
    <location>
        <begin position="10"/>
        <end position="247"/>
    </location>
</feature>
<proteinExistence type="predicted"/>
<dbReference type="GO" id="GO:0016705">
    <property type="term" value="F:oxidoreductase activity, acting on paired donors, with incorporation or reduction of molecular oxygen"/>
    <property type="evidence" value="ECO:0007669"/>
    <property type="project" value="InterPro"/>
</dbReference>
<comment type="similarity">
    <text evidence="1">To bacterial alkanal monooxygenase alpha and beta chains.</text>
</comment>
<dbReference type="CDD" id="cd00347">
    <property type="entry name" value="Flavin_utilizing_monoxygenases"/>
    <property type="match status" value="1"/>
</dbReference>
<dbReference type="Gene3D" id="3.20.20.30">
    <property type="entry name" value="Luciferase-like domain"/>
    <property type="match status" value="1"/>
</dbReference>
<dbReference type="InterPro" id="IPR036661">
    <property type="entry name" value="Luciferase-like_sf"/>
</dbReference>
<dbReference type="RefSeq" id="WP_069379752.1">
    <property type="nucleotide sequence ID" value="NZ_CP017141.1"/>
</dbReference>
<name>A0A1D7QHD6_9SPHI</name>
<dbReference type="PANTHER" id="PTHR30137">
    <property type="entry name" value="LUCIFERASE-LIKE MONOOXYGENASE"/>
    <property type="match status" value="1"/>
</dbReference>
<dbReference type="InterPro" id="IPR050766">
    <property type="entry name" value="Bact_Lucif_Oxidored"/>
</dbReference>
<dbReference type="InterPro" id="IPR011251">
    <property type="entry name" value="Luciferase-like_dom"/>
</dbReference>
<dbReference type="NCBIfam" id="TIGR03558">
    <property type="entry name" value="oxido_grp_1"/>
    <property type="match status" value="1"/>
</dbReference>
<gene>
    <name evidence="4" type="ORF">BFS30_13385</name>
</gene>
<protein>
    <recommendedName>
        <fullName evidence="2">Luciferase-like monooxygenase</fullName>
    </recommendedName>
</protein>
<dbReference type="OrthoDB" id="9780518at2"/>
<dbReference type="InterPro" id="IPR019949">
    <property type="entry name" value="CmoO-like"/>
</dbReference>
<organism evidence="4 5">
    <name type="scientific">Pedobacter steynii</name>
    <dbReference type="NCBI Taxonomy" id="430522"/>
    <lineage>
        <taxon>Bacteria</taxon>
        <taxon>Pseudomonadati</taxon>
        <taxon>Bacteroidota</taxon>
        <taxon>Sphingobacteriia</taxon>
        <taxon>Sphingobacteriales</taxon>
        <taxon>Sphingobacteriaceae</taxon>
        <taxon>Pedobacter</taxon>
    </lineage>
</organism>
<accession>A0A1D7QHD6</accession>
<dbReference type="SUPFAM" id="SSF51679">
    <property type="entry name" value="Bacterial luciferase-like"/>
    <property type="match status" value="1"/>
</dbReference>
<dbReference type="Pfam" id="PF00296">
    <property type="entry name" value="Bac_luciferase"/>
    <property type="match status" value="1"/>
</dbReference>
<dbReference type="Proteomes" id="UP000094313">
    <property type="component" value="Chromosome"/>
</dbReference>
<reference evidence="4 5" key="1">
    <citation type="submission" date="2016-08" db="EMBL/GenBank/DDBJ databases">
        <authorList>
            <person name="Seilhamer J.J."/>
        </authorList>
    </citation>
    <scope>NUCLEOTIDE SEQUENCE [LARGE SCALE GENOMIC DNA]</scope>
    <source>
        <strain evidence="4 5">DX4</strain>
    </source>
</reference>